<dbReference type="AlphaFoldDB" id="A0A813M2R3"/>
<organism evidence="3 4">
    <name type="scientific">Brachionus calyciflorus</name>
    <dbReference type="NCBI Taxonomy" id="104777"/>
    <lineage>
        <taxon>Eukaryota</taxon>
        <taxon>Metazoa</taxon>
        <taxon>Spiralia</taxon>
        <taxon>Gnathifera</taxon>
        <taxon>Rotifera</taxon>
        <taxon>Eurotatoria</taxon>
        <taxon>Monogononta</taxon>
        <taxon>Pseudotrocha</taxon>
        <taxon>Ploima</taxon>
        <taxon>Brachionidae</taxon>
        <taxon>Brachionus</taxon>
    </lineage>
</organism>
<dbReference type="Gene3D" id="1.10.246.20">
    <property type="entry name" value="Coactivator CBP, KIX domain"/>
    <property type="match status" value="1"/>
</dbReference>
<dbReference type="EMBL" id="CAJNOC010000005">
    <property type="protein sequence ID" value="CAF0704115.1"/>
    <property type="molecule type" value="Genomic_DNA"/>
</dbReference>
<keyword evidence="4" id="KW-1185">Reference proteome</keyword>
<dbReference type="GO" id="GO:0006355">
    <property type="term" value="P:regulation of DNA-templated transcription"/>
    <property type="evidence" value="ECO:0007669"/>
    <property type="project" value="InterPro"/>
</dbReference>
<dbReference type="Proteomes" id="UP000663879">
    <property type="component" value="Unassembled WGS sequence"/>
</dbReference>
<evidence type="ECO:0000313" key="3">
    <source>
        <dbReference type="EMBL" id="CAF0704115.1"/>
    </source>
</evidence>
<evidence type="ECO:0000256" key="1">
    <source>
        <dbReference type="ARBA" id="ARBA00023242"/>
    </source>
</evidence>
<dbReference type="GO" id="GO:0003712">
    <property type="term" value="F:transcription coregulator activity"/>
    <property type="evidence" value="ECO:0007669"/>
    <property type="project" value="InterPro"/>
</dbReference>
<dbReference type="PROSITE" id="PS50952">
    <property type="entry name" value="KIX"/>
    <property type="match status" value="1"/>
</dbReference>
<protein>
    <recommendedName>
        <fullName evidence="2">KIX domain-containing protein</fullName>
    </recommendedName>
</protein>
<proteinExistence type="predicted"/>
<evidence type="ECO:0000313" key="4">
    <source>
        <dbReference type="Proteomes" id="UP000663879"/>
    </source>
</evidence>
<dbReference type="InterPro" id="IPR036529">
    <property type="entry name" value="KIX_dom_sf"/>
</dbReference>
<evidence type="ECO:0000259" key="2">
    <source>
        <dbReference type="PROSITE" id="PS50952"/>
    </source>
</evidence>
<dbReference type="Pfam" id="PF02172">
    <property type="entry name" value="KIX"/>
    <property type="match status" value="1"/>
</dbReference>
<dbReference type="OrthoDB" id="899at2759"/>
<gene>
    <name evidence="3" type="ORF">OXX778_LOCUS110</name>
</gene>
<feature type="domain" description="KIX" evidence="2">
    <location>
        <begin position="19"/>
        <end position="100"/>
    </location>
</feature>
<dbReference type="InterPro" id="IPR003101">
    <property type="entry name" value="KIX_dom"/>
</dbReference>
<dbReference type="SUPFAM" id="SSF47040">
    <property type="entry name" value="Kix domain of CBP (creb binding protein)"/>
    <property type="match status" value="1"/>
</dbReference>
<accession>A0A813M2R3</accession>
<reference evidence="3" key="1">
    <citation type="submission" date="2021-02" db="EMBL/GenBank/DDBJ databases">
        <authorList>
            <person name="Nowell W R."/>
        </authorList>
    </citation>
    <scope>NUCLEOTIDE SEQUENCE</scope>
    <source>
        <strain evidence="3">Ploen Becks lab</strain>
    </source>
</reference>
<comment type="caution">
    <text evidence="3">The sequence shown here is derived from an EMBL/GenBank/DDBJ whole genome shotgun (WGS) entry which is preliminary data.</text>
</comment>
<sequence>MPSLIHLILPRRILPQQPKKFQSWHEFDILTTDMRRYSIQKLILAVSPTQDPKIFTDRRYKNIVNYGVRIECEIYDQANDLDDYHQRIDEKIIKVKEERPIRHTFFLSNPFRNDEENDQEERRDRNMIFQRILMILNERDLPGDL</sequence>
<name>A0A813M2R3_9BILA</name>
<keyword evidence="1" id="KW-0539">Nucleus</keyword>